<dbReference type="PANTHER" id="PTHR11879:SF22">
    <property type="entry name" value="ASPARTATE AMINOTRANSFERASE, MITOCHONDRIAL"/>
    <property type="match status" value="1"/>
</dbReference>
<dbReference type="InterPro" id="IPR015424">
    <property type="entry name" value="PyrdxlP-dep_Trfase"/>
</dbReference>
<evidence type="ECO:0000256" key="4">
    <source>
        <dbReference type="ARBA" id="ARBA00022576"/>
    </source>
</evidence>
<dbReference type="AlphaFoldDB" id="A0A395W9H7"/>
<dbReference type="CDD" id="cd00609">
    <property type="entry name" value="AAT_like"/>
    <property type="match status" value="1"/>
</dbReference>
<dbReference type="InterPro" id="IPR004839">
    <property type="entry name" value="Aminotransferase_I/II_large"/>
</dbReference>
<evidence type="ECO:0000256" key="6">
    <source>
        <dbReference type="ARBA" id="ARBA00022898"/>
    </source>
</evidence>
<dbReference type="GO" id="GO:0008483">
    <property type="term" value="F:transaminase activity"/>
    <property type="evidence" value="ECO:0007669"/>
    <property type="project" value="UniProtKB-KW"/>
</dbReference>
<dbReference type="GO" id="GO:0006520">
    <property type="term" value="P:amino acid metabolic process"/>
    <property type="evidence" value="ECO:0007669"/>
    <property type="project" value="InterPro"/>
</dbReference>
<dbReference type="SUPFAM" id="SSF53383">
    <property type="entry name" value="PLP-dependent transferases"/>
    <property type="match status" value="1"/>
</dbReference>
<evidence type="ECO:0000259" key="7">
    <source>
        <dbReference type="Pfam" id="PF00155"/>
    </source>
</evidence>
<dbReference type="GO" id="GO:0030170">
    <property type="term" value="F:pyridoxal phosphate binding"/>
    <property type="evidence" value="ECO:0007669"/>
    <property type="project" value="InterPro"/>
</dbReference>
<organism evidence="8 9">
    <name type="scientific">Holdemanella biformis</name>
    <dbReference type="NCBI Taxonomy" id="1735"/>
    <lineage>
        <taxon>Bacteria</taxon>
        <taxon>Bacillati</taxon>
        <taxon>Bacillota</taxon>
        <taxon>Erysipelotrichia</taxon>
        <taxon>Erysipelotrichales</taxon>
        <taxon>Erysipelotrichaceae</taxon>
        <taxon>Holdemanella</taxon>
    </lineage>
</organism>
<comment type="cofactor">
    <cofactor evidence="1">
        <name>pyridoxal 5'-phosphate</name>
        <dbReference type="ChEBI" id="CHEBI:597326"/>
    </cofactor>
</comment>
<dbReference type="GO" id="GO:0042802">
    <property type="term" value="F:identical protein binding"/>
    <property type="evidence" value="ECO:0007669"/>
    <property type="project" value="TreeGrafter"/>
</dbReference>
<dbReference type="RefSeq" id="WP_118324833.1">
    <property type="nucleotide sequence ID" value="NZ_QRYH01000003.1"/>
</dbReference>
<comment type="similarity">
    <text evidence="2">Belongs to the class-I pyridoxal-phosphate-dependent aminotransferase family.</text>
</comment>
<dbReference type="Proteomes" id="UP000265489">
    <property type="component" value="Unassembled WGS sequence"/>
</dbReference>
<reference evidence="8 9" key="1">
    <citation type="submission" date="2018-08" db="EMBL/GenBank/DDBJ databases">
        <title>A genome reference for cultivated species of the human gut microbiota.</title>
        <authorList>
            <person name="Zou Y."/>
            <person name="Xue W."/>
            <person name="Luo G."/>
        </authorList>
    </citation>
    <scope>NUCLEOTIDE SEQUENCE [LARGE SCALE GENOMIC DNA]</scope>
    <source>
        <strain evidence="8 9">AF15-20</strain>
    </source>
</reference>
<sequence length="409" mass="45753">MNFVKESVNQTPIVDTVFSIVAKAKEAKAKVGSDNVVDATIGSLYDEEGTLVALDSVFSSLKNLDNKVLAAYAASFTGNPDFRQKVYDWVLNGNSHLEHEVIATPGGTGAVGMTLQECLDEGQTVILPEIAWGSYALMAQMHNLNVEKYSLFEEDHFNLNSFKAACKNVMEKQNRLVMVINDPCHNPTGYSLSEDEWKEVISFLNECSKTHAIVLLNDIAYIDFSSRQEKAKEYFAQFDQIEKNFVVIVAFSLSKSMTSYGLRCGAAIVLGQEKEAVNQVKIVFEKDARATWSNINNGAMATFVDVLDNHKDAYDQERLHYVNLLKERGDIFVKEANEVGLKHYPYKEGFFVTLSMDNETRDKFHEALMENNIFTVKVNLGIRVAICSLSVEKTKGLAKKMKDILDTVA</sequence>
<feature type="domain" description="Aminotransferase class I/classII large" evidence="7">
    <location>
        <begin position="41"/>
        <end position="398"/>
    </location>
</feature>
<dbReference type="EMBL" id="QRYQ01000004">
    <property type="protein sequence ID" value="RGU93124.1"/>
    <property type="molecule type" value="Genomic_DNA"/>
</dbReference>
<dbReference type="Gene3D" id="3.40.640.10">
    <property type="entry name" value="Type I PLP-dependent aspartate aminotransferase-like (Major domain)"/>
    <property type="match status" value="1"/>
</dbReference>
<dbReference type="InterPro" id="IPR015422">
    <property type="entry name" value="PyrdxlP-dep_Trfase_small"/>
</dbReference>
<evidence type="ECO:0000256" key="1">
    <source>
        <dbReference type="ARBA" id="ARBA00001933"/>
    </source>
</evidence>
<keyword evidence="6" id="KW-0663">Pyridoxal phosphate</keyword>
<dbReference type="InterPro" id="IPR000796">
    <property type="entry name" value="Asp_trans"/>
</dbReference>
<evidence type="ECO:0000256" key="5">
    <source>
        <dbReference type="ARBA" id="ARBA00022679"/>
    </source>
</evidence>
<keyword evidence="5 8" id="KW-0808">Transferase</keyword>
<evidence type="ECO:0000256" key="3">
    <source>
        <dbReference type="ARBA" id="ARBA00011738"/>
    </source>
</evidence>
<dbReference type="InterPro" id="IPR015421">
    <property type="entry name" value="PyrdxlP-dep_Trfase_major"/>
</dbReference>
<evidence type="ECO:0000313" key="9">
    <source>
        <dbReference type="Proteomes" id="UP000265489"/>
    </source>
</evidence>
<keyword evidence="4 8" id="KW-0032">Aminotransferase</keyword>
<dbReference type="Gene3D" id="3.90.1150.10">
    <property type="entry name" value="Aspartate Aminotransferase, domain 1"/>
    <property type="match status" value="1"/>
</dbReference>
<gene>
    <name evidence="8" type="ORF">DWW32_03915</name>
</gene>
<evidence type="ECO:0000256" key="2">
    <source>
        <dbReference type="ARBA" id="ARBA00007441"/>
    </source>
</evidence>
<comment type="caution">
    <text evidence="8">The sequence shown here is derived from an EMBL/GenBank/DDBJ whole genome shotgun (WGS) entry which is preliminary data.</text>
</comment>
<proteinExistence type="inferred from homology"/>
<dbReference type="PANTHER" id="PTHR11879">
    <property type="entry name" value="ASPARTATE AMINOTRANSFERASE"/>
    <property type="match status" value="1"/>
</dbReference>
<name>A0A395W9H7_9FIRM</name>
<protein>
    <submittedName>
        <fullName evidence="8">Aminotransferase class I/II-fold pyridoxal phosphate-dependent enzyme</fullName>
    </submittedName>
</protein>
<evidence type="ECO:0000313" key="8">
    <source>
        <dbReference type="EMBL" id="RGU93124.1"/>
    </source>
</evidence>
<comment type="subunit">
    <text evidence="3">Homodimer.</text>
</comment>
<accession>A0A395W9H7</accession>
<dbReference type="GeneID" id="66578967"/>
<dbReference type="Pfam" id="PF00155">
    <property type="entry name" value="Aminotran_1_2"/>
    <property type="match status" value="1"/>
</dbReference>